<organism evidence="2 3">
    <name type="scientific">Naganishia liquefaciens</name>
    <dbReference type="NCBI Taxonomy" id="104408"/>
    <lineage>
        <taxon>Eukaryota</taxon>
        <taxon>Fungi</taxon>
        <taxon>Dikarya</taxon>
        <taxon>Basidiomycota</taxon>
        <taxon>Agaricomycotina</taxon>
        <taxon>Tremellomycetes</taxon>
        <taxon>Filobasidiales</taxon>
        <taxon>Filobasidiaceae</taxon>
        <taxon>Naganishia</taxon>
    </lineage>
</organism>
<keyword evidence="3" id="KW-1185">Reference proteome</keyword>
<evidence type="ECO:0000313" key="3">
    <source>
        <dbReference type="Proteomes" id="UP000620104"/>
    </source>
</evidence>
<protein>
    <submittedName>
        <fullName evidence="2">Uncharacterized protein</fullName>
    </submittedName>
</protein>
<gene>
    <name evidence="2" type="ORF">NliqN6_4293</name>
</gene>
<evidence type="ECO:0000313" key="2">
    <source>
        <dbReference type="EMBL" id="GHJ87891.1"/>
    </source>
</evidence>
<dbReference type="PANTHER" id="PTHR35371:SF1">
    <property type="entry name" value="BLR7753 PROTEIN"/>
    <property type="match status" value="1"/>
</dbReference>
<feature type="compositionally biased region" description="Basic and acidic residues" evidence="1">
    <location>
        <begin position="37"/>
        <end position="47"/>
    </location>
</feature>
<reference evidence="2" key="1">
    <citation type="submission" date="2020-07" db="EMBL/GenBank/DDBJ databases">
        <title>Draft Genome Sequence of a Deep-Sea Yeast, Naganishia (Cryptococcus) liquefaciens strain N6.</title>
        <authorList>
            <person name="Han Y.W."/>
            <person name="Kajitani R."/>
            <person name="Morimoto H."/>
            <person name="Parhat M."/>
            <person name="Tsubouchi H."/>
            <person name="Bakenova O."/>
            <person name="Ogata M."/>
            <person name="Argunhan B."/>
            <person name="Aoki R."/>
            <person name="Kajiwara S."/>
            <person name="Itoh T."/>
            <person name="Iwasaki H."/>
        </authorList>
    </citation>
    <scope>NUCLEOTIDE SEQUENCE</scope>
    <source>
        <strain evidence="2">N6</strain>
    </source>
</reference>
<dbReference type="AlphaFoldDB" id="A0A8H3TVV6"/>
<accession>A0A8H3TVV6</accession>
<dbReference type="PANTHER" id="PTHR35371">
    <property type="entry name" value="INNER MEMBRANE PROTEIN"/>
    <property type="match status" value="1"/>
</dbReference>
<proteinExistence type="predicted"/>
<dbReference type="EMBL" id="BLZA01000023">
    <property type="protein sequence ID" value="GHJ87891.1"/>
    <property type="molecule type" value="Genomic_DNA"/>
</dbReference>
<evidence type="ECO:0000256" key="1">
    <source>
        <dbReference type="SAM" id="MobiDB-lite"/>
    </source>
</evidence>
<sequence>MLIYSNIRPQPIKADSQPDKRRQMSHPASARHSAAQEMDRQVDRSWHEAAVSSPPRDPLTQTPPAMPFNYSLYTIPVAWVLASSPQGYAMWTFNAFKAPGAKGWNNAQPRSNLTPESFKSNQIPANVAARILRAHEALFPLSCLFLVPRTERASSASSNGLENLALYAAGVVVANYARIAPETLNTLSVPIIALGCERSLIP</sequence>
<dbReference type="Proteomes" id="UP000620104">
    <property type="component" value="Unassembled WGS sequence"/>
</dbReference>
<dbReference type="OrthoDB" id="2122304at2759"/>
<comment type="caution">
    <text evidence="2">The sequence shown here is derived from an EMBL/GenBank/DDBJ whole genome shotgun (WGS) entry which is preliminary data.</text>
</comment>
<name>A0A8H3TVV6_9TREE</name>
<feature type="region of interest" description="Disordered" evidence="1">
    <location>
        <begin position="1"/>
        <end position="62"/>
    </location>
</feature>